<organism evidence="3 4">
    <name type="scientific">Faecalibacillus faecis</name>
    <dbReference type="NCBI Taxonomy" id="1982628"/>
    <lineage>
        <taxon>Bacteria</taxon>
        <taxon>Bacillati</taxon>
        <taxon>Bacillota</taxon>
        <taxon>Erysipelotrichia</taxon>
        <taxon>Erysipelotrichales</taxon>
        <taxon>Coprobacillaceae</taxon>
        <taxon>Faecalibacillus</taxon>
    </lineage>
</organism>
<dbReference type="Proteomes" id="UP000241201">
    <property type="component" value="Unassembled WGS sequence"/>
</dbReference>
<reference evidence="3" key="2">
    <citation type="journal article" date="2019" name="Int. J. Syst. Evol. Microbiol.">
        <title>Faecalibacillus intestinalis gen. nov., sp. nov. and Faecalibacillus faecis sp. nov., isolated from human faeces.</title>
        <authorList>
            <person name="Seo B."/>
            <person name="Jeon K."/>
            <person name="Baek I."/>
            <person name="Lee Y.M."/>
            <person name="Baek K."/>
            <person name="Ko G."/>
        </authorList>
    </citation>
    <scope>NUCLEOTIDE SEQUENCE</scope>
    <source>
        <strain evidence="3">SNUG30370</strain>
    </source>
</reference>
<comment type="caution">
    <text evidence="3">The sequence shown here is derived from an EMBL/GenBank/DDBJ whole genome shotgun (WGS) entry which is preliminary data.</text>
</comment>
<protein>
    <submittedName>
        <fullName evidence="3">Uncharacterized protein</fullName>
    </submittedName>
</protein>
<dbReference type="RefSeq" id="WP_106988890.1">
    <property type="nucleotide sequence ID" value="NZ_JAJDKR010000042.1"/>
</dbReference>
<keyword evidence="1" id="KW-1133">Transmembrane helix</keyword>
<name>A0A2T3FJX4_9FIRM</name>
<feature type="transmembrane region" description="Helical" evidence="1">
    <location>
        <begin position="96"/>
        <end position="116"/>
    </location>
</feature>
<reference evidence="4" key="1">
    <citation type="submission" date="2018-03" db="EMBL/GenBank/DDBJ databases">
        <title>Lachnoclostridium SNUG30370 gen.nov., sp.nov., isolated from human faeces.</title>
        <authorList>
            <person name="Seo B."/>
            <person name="Jeon K."/>
            <person name="Ko G."/>
        </authorList>
    </citation>
    <scope>NUCLEOTIDE SEQUENCE [LARGE SCALE GENOMIC DNA]</scope>
    <source>
        <strain evidence="4">SNUG30370</strain>
    </source>
</reference>
<proteinExistence type="predicted"/>
<accession>A0A2T3FJX4</accession>
<gene>
    <name evidence="3" type="ORF">C7U55_12825</name>
    <name evidence="2" type="ORF">LJD69_11595</name>
</gene>
<feature type="transmembrane region" description="Helical" evidence="1">
    <location>
        <begin position="128"/>
        <end position="147"/>
    </location>
</feature>
<feature type="transmembrane region" description="Helical" evidence="1">
    <location>
        <begin position="167"/>
        <end position="184"/>
    </location>
</feature>
<dbReference type="EMBL" id="PYLP01000031">
    <property type="protein sequence ID" value="PST35550.1"/>
    <property type="molecule type" value="Genomic_DNA"/>
</dbReference>
<evidence type="ECO:0000313" key="3">
    <source>
        <dbReference type="EMBL" id="PST35550.1"/>
    </source>
</evidence>
<dbReference type="Proteomes" id="UP001198439">
    <property type="component" value="Unassembled WGS sequence"/>
</dbReference>
<reference evidence="2" key="3">
    <citation type="submission" date="2021-10" db="EMBL/GenBank/DDBJ databases">
        <title>Collection of gut derived symbiotic bacterial strains cultured from healthy donors.</title>
        <authorList>
            <person name="Lin H."/>
            <person name="Littmann E."/>
            <person name="Kohout C."/>
            <person name="Pamer E.G."/>
        </authorList>
    </citation>
    <scope>NUCLEOTIDE SEQUENCE</scope>
    <source>
        <strain evidence="2">DFI.4.48</strain>
    </source>
</reference>
<dbReference type="EMBL" id="JAJDKZ010000042">
    <property type="protein sequence ID" value="MCB8611234.1"/>
    <property type="molecule type" value="Genomic_DNA"/>
</dbReference>
<evidence type="ECO:0000313" key="2">
    <source>
        <dbReference type="EMBL" id="MCB8611234.1"/>
    </source>
</evidence>
<keyword evidence="1" id="KW-0472">Membrane</keyword>
<feature type="transmembrane region" description="Helical" evidence="1">
    <location>
        <begin position="235"/>
        <end position="253"/>
    </location>
</feature>
<sequence length="339" mass="39949">MSKHNKKNLRKDQRNILEKLNSYGFFAILPFLINIFPFYSWLKKSYSKALGFNNIIIKPQISAVFFSIVFYGGMILYWILMIKCKPRKELEESKKICIIECISFADFLVLIMIYAISRQANLNITNDIFKIIVFVFKLMLNIGVYLLFKIYELLKSKTLIKNKITKIFLIIELLNVILSILFFESVYYTIFIYVGAVVPIAWIAISLCIFKDNIEEDTKASNKIKVKFIDYRKSFSNYILFVAIFVIAVFFFVNDFNNNFLGKGIARSQYSFVKIEASKYIADCNKADGYLLFETDNNKYISVGYKTKENHYIKLMHDYRYVDIKNMEVSERYFMIDLN</sequence>
<evidence type="ECO:0000256" key="1">
    <source>
        <dbReference type="SAM" id="Phobius"/>
    </source>
</evidence>
<keyword evidence="4" id="KW-1185">Reference proteome</keyword>
<keyword evidence="1" id="KW-0812">Transmembrane</keyword>
<dbReference type="GeneID" id="77471963"/>
<feature type="transmembrane region" description="Helical" evidence="1">
    <location>
        <begin position="61"/>
        <end position="84"/>
    </location>
</feature>
<dbReference type="AlphaFoldDB" id="A0A2T3FJX4"/>
<evidence type="ECO:0000313" key="4">
    <source>
        <dbReference type="Proteomes" id="UP000241201"/>
    </source>
</evidence>
<feature type="transmembrane region" description="Helical" evidence="1">
    <location>
        <begin position="190"/>
        <end position="214"/>
    </location>
</feature>
<feature type="transmembrane region" description="Helical" evidence="1">
    <location>
        <begin position="20"/>
        <end position="41"/>
    </location>
</feature>